<organism evidence="2 3">
    <name type="scientific">Rubrivivax rivuli</name>
    <dbReference type="NCBI Taxonomy" id="1862385"/>
    <lineage>
        <taxon>Bacteria</taxon>
        <taxon>Pseudomonadati</taxon>
        <taxon>Pseudomonadota</taxon>
        <taxon>Betaproteobacteria</taxon>
        <taxon>Burkholderiales</taxon>
        <taxon>Sphaerotilaceae</taxon>
        <taxon>Rubrivivax</taxon>
    </lineage>
</organism>
<gene>
    <name evidence="2" type="ORF">EOE66_05415</name>
</gene>
<evidence type="ECO:0000313" key="3">
    <source>
        <dbReference type="Proteomes" id="UP000285575"/>
    </source>
</evidence>
<evidence type="ECO:0000313" key="2">
    <source>
        <dbReference type="EMBL" id="RVU47197.1"/>
    </source>
</evidence>
<reference evidence="2 3" key="1">
    <citation type="submission" date="2019-01" db="EMBL/GenBank/DDBJ databases">
        <authorList>
            <person name="Chen W.-M."/>
        </authorList>
    </citation>
    <scope>NUCLEOTIDE SEQUENCE [LARGE SCALE GENOMIC DNA]</scope>
    <source>
        <strain evidence="2 3">KYPY4</strain>
    </source>
</reference>
<feature type="coiled-coil region" evidence="1">
    <location>
        <begin position="82"/>
        <end position="109"/>
    </location>
</feature>
<dbReference type="EMBL" id="SACR01000002">
    <property type="protein sequence ID" value="RVU47197.1"/>
    <property type="molecule type" value="Genomic_DNA"/>
</dbReference>
<keyword evidence="3" id="KW-1185">Reference proteome</keyword>
<proteinExistence type="predicted"/>
<dbReference type="AlphaFoldDB" id="A0A437RKA4"/>
<keyword evidence="1" id="KW-0175">Coiled coil</keyword>
<name>A0A437RKA4_9BURK</name>
<accession>A0A437RKA4</accession>
<evidence type="ECO:0000256" key="1">
    <source>
        <dbReference type="SAM" id="Coils"/>
    </source>
</evidence>
<protein>
    <submittedName>
        <fullName evidence="2">Uncharacterized protein</fullName>
    </submittedName>
</protein>
<sequence>MKPRPGRQRPQQGRAAWLGVAVLAAALALFAWWQGALGELRAATPAQLLAPQAAAPAPAAAPSPAAAPASRSLGAPLSPLGLAQRREQLELWQGRLERAREALQGYQAAAQYPHESRPLSEHPDQLRPFAPITEERALRMPGGSTTQGVRLRTTQERVFASGMESNRITITLTDEQGRTLPLRVQRAVQKEVTPPGATARTAEVALAVNDTGTQGDLVAGDGTWSVLMQPGAQGFAGFAGTVRLELNLEYAGQPGFLYFDLVYSPEQAATWLPGVREAATPAGLDFFVKAQVHKPGRYVVTGRVDDARGTPVALVQFNGEVGAGAVEFKLPVFGKLIRDAKPEFPLVLRDVEGFLLKPDTFPDRVMLARRIGEQHRSRSYALASFSEAEWQSEERTRYLTELGKDVAEAEQKVRQLQP</sequence>
<dbReference type="RefSeq" id="WP_128227664.1">
    <property type="nucleotide sequence ID" value="NZ_SACR01000002.1"/>
</dbReference>
<comment type="caution">
    <text evidence="2">The sequence shown here is derived from an EMBL/GenBank/DDBJ whole genome shotgun (WGS) entry which is preliminary data.</text>
</comment>
<dbReference type="Proteomes" id="UP000285575">
    <property type="component" value="Unassembled WGS sequence"/>
</dbReference>
<dbReference type="OrthoDB" id="9149079at2"/>